<dbReference type="KEGG" id="fbm:MQE35_08590"/>
<evidence type="ECO:0000259" key="1">
    <source>
        <dbReference type="SMART" id="SM00849"/>
    </source>
</evidence>
<dbReference type="Gene3D" id="3.60.15.10">
    <property type="entry name" value="Ribonuclease Z/Hydroxyacylglutathione hydrolase-like"/>
    <property type="match status" value="1"/>
</dbReference>
<dbReference type="GO" id="GO:0016740">
    <property type="term" value="F:transferase activity"/>
    <property type="evidence" value="ECO:0007669"/>
    <property type="project" value="TreeGrafter"/>
</dbReference>
<dbReference type="InterPro" id="IPR001279">
    <property type="entry name" value="Metallo-B-lactamas"/>
</dbReference>
<gene>
    <name evidence="2" type="ORF">MQE35_08590</name>
</gene>
<dbReference type="PANTHER" id="PTHR13754:SF18">
    <property type="entry name" value="7,8-DIHYDROPTERIN-6-METHYL-4-(BETA-D-RIBOFURANOSYL)-AMINOBENZENE-5'-PHOSPHATE SYNTHASE"/>
    <property type="match status" value="1"/>
</dbReference>
<sequence>MKLTVLTDNHAGGKFLAEHGISYLVEYDNHTLLFDTGHSNAFLKNAELLHINLNDFVNTIVLSHGHWDHGDGLRFISNKTLVTHPLSFIKRFRKKDNTPIGLTLNKEEIEQRFDLKTSVKPYLVSDKIIFLGEIPRVNDFECKHTPYVDEDGNPDFVTDDSAVVLIDKDEIVIVTGCSHSGICNIIDYAKKIFKRKRIKAVIGGFHLKDDGIKTQLTIQHLRKNDIQNIYPAHCTELPALAAFYSEFKIQQVKTGMIINF</sequence>
<dbReference type="RefSeq" id="WP_255845959.1">
    <property type="nucleotide sequence ID" value="NZ_CP094358.1"/>
</dbReference>
<dbReference type="Pfam" id="PF00753">
    <property type="entry name" value="Lactamase_B"/>
    <property type="match status" value="1"/>
</dbReference>
<keyword evidence="3" id="KW-1185">Reference proteome</keyword>
<dbReference type="AlphaFoldDB" id="A0A9E7D3I2"/>
<dbReference type="InterPro" id="IPR041712">
    <property type="entry name" value="DHPS-like_MBL-fold"/>
</dbReference>
<evidence type="ECO:0000313" key="3">
    <source>
        <dbReference type="Proteomes" id="UP000831290"/>
    </source>
</evidence>
<dbReference type="EMBL" id="CP094358">
    <property type="protein sequence ID" value="UOB19343.1"/>
    <property type="molecule type" value="Genomic_DNA"/>
</dbReference>
<dbReference type="SUPFAM" id="SSF56281">
    <property type="entry name" value="Metallo-hydrolase/oxidoreductase"/>
    <property type="match status" value="1"/>
</dbReference>
<protein>
    <submittedName>
        <fullName evidence="2">MBL fold metallo-hydrolase</fullName>
    </submittedName>
</protein>
<evidence type="ECO:0000313" key="2">
    <source>
        <dbReference type="EMBL" id="UOB19343.1"/>
    </source>
</evidence>
<dbReference type="CDD" id="cd07713">
    <property type="entry name" value="DHPS-like_MBL-fold"/>
    <property type="match status" value="1"/>
</dbReference>
<dbReference type="SMART" id="SM00849">
    <property type="entry name" value="Lactamase_B"/>
    <property type="match status" value="1"/>
</dbReference>
<reference evidence="2" key="1">
    <citation type="submission" date="2022-03" db="EMBL/GenBank/DDBJ databases">
        <title>Description of Abyssus ytuae gen. nov., sp. nov., a novel member of the family Flavobacteriaceae isolated from the sediment of Mariana Trench.</title>
        <authorList>
            <person name="Zhang J."/>
            <person name="Xu X."/>
        </authorList>
    </citation>
    <scope>NUCLEOTIDE SEQUENCE</scope>
    <source>
        <strain evidence="2">MT3330</strain>
    </source>
</reference>
<feature type="domain" description="Metallo-beta-lactamase" evidence="1">
    <location>
        <begin position="19"/>
        <end position="233"/>
    </location>
</feature>
<dbReference type="PANTHER" id="PTHR13754">
    <property type="entry name" value="METALLO-BETA-LACTAMASE SUPERFAMILY PROTEIN"/>
    <property type="match status" value="1"/>
</dbReference>
<dbReference type="InterPro" id="IPR052926">
    <property type="entry name" value="Metallo-beta-lactamase_dom"/>
</dbReference>
<organism evidence="2 3">
    <name type="scientific">Abyssalbus ytuae</name>
    <dbReference type="NCBI Taxonomy" id="2926907"/>
    <lineage>
        <taxon>Bacteria</taxon>
        <taxon>Pseudomonadati</taxon>
        <taxon>Bacteroidota</taxon>
        <taxon>Flavobacteriia</taxon>
        <taxon>Flavobacteriales</taxon>
        <taxon>Flavobacteriaceae</taxon>
        <taxon>Abyssalbus</taxon>
    </lineage>
</organism>
<accession>A0A9E7D3I2</accession>
<dbReference type="Proteomes" id="UP000831290">
    <property type="component" value="Chromosome"/>
</dbReference>
<dbReference type="InterPro" id="IPR036866">
    <property type="entry name" value="RibonucZ/Hydroxyglut_hydro"/>
</dbReference>
<name>A0A9E7D3I2_9FLAO</name>
<proteinExistence type="predicted"/>